<reference evidence="1 2" key="1">
    <citation type="submission" date="2019-05" db="EMBL/GenBank/DDBJ databases">
        <title>Another draft genome of Portunus trituberculatus and its Hox gene families provides insights of decapod evolution.</title>
        <authorList>
            <person name="Jeong J.-H."/>
            <person name="Song I."/>
            <person name="Kim S."/>
            <person name="Choi T."/>
            <person name="Kim D."/>
            <person name="Ryu S."/>
            <person name="Kim W."/>
        </authorList>
    </citation>
    <scope>NUCLEOTIDE SEQUENCE [LARGE SCALE GENOMIC DNA]</scope>
    <source>
        <tissue evidence="1">Muscle</tissue>
    </source>
</reference>
<proteinExistence type="predicted"/>
<accession>A0A5B7H1J8</accession>
<organism evidence="1 2">
    <name type="scientific">Portunus trituberculatus</name>
    <name type="common">Swimming crab</name>
    <name type="synonym">Neptunus trituberculatus</name>
    <dbReference type="NCBI Taxonomy" id="210409"/>
    <lineage>
        <taxon>Eukaryota</taxon>
        <taxon>Metazoa</taxon>
        <taxon>Ecdysozoa</taxon>
        <taxon>Arthropoda</taxon>
        <taxon>Crustacea</taxon>
        <taxon>Multicrustacea</taxon>
        <taxon>Malacostraca</taxon>
        <taxon>Eumalacostraca</taxon>
        <taxon>Eucarida</taxon>
        <taxon>Decapoda</taxon>
        <taxon>Pleocyemata</taxon>
        <taxon>Brachyura</taxon>
        <taxon>Eubrachyura</taxon>
        <taxon>Portunoidea</taxon>
        <taxon>Portunidae</taxon>
        <taxon>Portuninae</taxon>
        <taxon>Portunus</taxon>
    </lineage>
</organism>
<dbReference type="Proteomes" id="UP000324222">
    <property type="component" value="Unassembled WGS sequence"/>
</dbReference>
<gene>
    <name evidence="1" type="ORF">E2C01_057321</name>
</gene>
<evidence type="ECO:0000313" key="2">
    <source>
        <dbReference type="Proteomes" id="UP000324222"/>
    </source>
</evidence>
<dbReference type="EMBL" id="VSRR010020546">
    <property type="protein sequence ID" value="MPC63227.1"/>
    <property type="molecule type" value="Genomic_DNA"/>
</dbReference>
<name>A0A5B7H1J8_PORTR</name>
<protein>
    <submittedName>
        <fullName evidence="1">Uncharacterized protein</fullName>
    </submittedName>
</protein>
<sequence length="27" mass="2908">MSAGHIAASDGMELPVKTAVVVLWRLR</sequence>
<evidence type="ECO:0000313" key="1">
    <source>
        <dbReference type="EMBL" id="MPC63227.1"/>
    </source>
</evidence>
<keyword evidence="2" id="KW-1185">Reference proteome</keyword>
<comment type="caution">
    <text evidence="1">The sequence shown here is derived from an EMBL/GenBank/DDBJ whole genome shotgun (WGS) entry which is preliminary data.</text>
</comment>
<dbReference type="AlphaFoldDB" id="A0A5B7H1J8"/>